<accession>A0A328VJF0</accession>
<name>A0A328VJF0_9CHLR</name>
<keyword evidence="2" id="KW-1185">Reference proteome</keyword>
<evidence type="ECO:0000313" key="1">
    <source>
        <dbReference type="EMBL" id="RAQ97199.1"/>
    </source>
</evidence>
<dbReference type="Proteomes" id="UP000248706">
    <property type="component" value="Unassembled WGS sequence"/>
</dbReference>
<dbReference type="EMBL" id="MCIF01000002">
    <property type="protein sequence ID" value="RAQ97199.1"/>
    <property type="molecule type" value="Genomic_DNA"/>
</dbReference>
<proteinExistence type="predicted"/>
<organism evidence="1 2">
    <name type="scientific">Thermogemmatispora tikiterensis</name>
    <dbReference type="NCBI Taxonomy" id="1825093"/>
    <lineage>
        <taxon>Bacteria</taxon>
        <taxon>Bacillati</taxon>
        <taxon>Chloroflexota</taxon>
        <taxon>Ktedonobacteria</taxon>
        <taxon>Thermogemmatisporales</taxon>
        <taxon>Thermogemmatisporaceae</taxon>
        <taxon>Thermogemmatispora</taxon>
    </lineage>
</organism>
<sequence length="86" mass="9430">MKGKGLLPHRHRLDGAAQGPHASLLWCQQTIEELQQGRFATPVDPQERNLLAVADLQIDAVKGQMSTLIAIAHPAQPIDDSIRLEC</sequence>
<gene>
    <name evidence="1" type="ORF">A4R35_16795</name>
</gene>
<reference evidence="1 2" key="1">
    <citation type="submission" date="2016-08" db="EMBL/GenBank/DDBJ databases">
        <title>Analysis of Carbohydrate Active Enzymes in Thermogemmatispora T81 Reveals Carbohydrate Degradation Ability.</title>
        <authorList>
            <person name="Tomazini A."/>
            <person name="Lal S."/>
            <person name="Stott M."/>
            <person name="Henrissat B."/>
            <person name="Polikarpov I."/>
            <person name="Sparling R."/>
            <person name="Levin D.B."/>
        </authorList>
    </citation>
    <scope>NUCLEOTIDE SEQUENCE [LARGE SCALE GENOMIC DNA]</scope>
    <source>
        <strain evidence="1 2">T81</strain>
    </source>
</reference>
<protein>
    <submittedName>
        <fullName evidence="1">Uncharacterized protein</fullName>
    </submittedName>
</protein>
<dbReference type="AlphaFoldDB" id="A0A328VJF0"/>
<comment type="caution">
    <text evidence="1">The sequence shown here is derived from an EMBL/GenBank/DDBJ whole genome shotgun (WGS) entry which is preliminary data.</text>
</comment>
<evidence type="ECO:0000313" key="2">
    <source>
        <dbReference type="Proteomes" id="UP000248706"/>
    </source>
</evidence>